<feature type="domain" description="HD-GYP" evidence="5">
    <location>
        <begin position="145"/>
        <end position="355"/>
    </location>
</feature>
<dbReference type="CDD" id="cd00077">
    <property type="entry name" value="HDc"/>
    <property type="match status" value="1"/>
</dbReference>
<evidence type="ECO:0000256" key="3">
    <source>
        <dbReference type="PROSITE-ProRule" id="PRU00169"/>
    </source>
</evidence>
<feature type="modified residue" description="4-aspartylphosphate" evidence="3">
    <location>
        <position position="51"/>
    </location>
</feature>
<dbReference type="Pfam" id="PF13487">
    <property type="entry name" value="HD_5"/>
    <property type="match status" value="1"/>
</dbReference>
<evidence type="ECO:0000313" key="6">
    <source>
        <dbReference type="EMBL" id="BCZ46572.1"/>
    </source>
</evidence>
<reference evidence="7" key="1">
    <citation type="submission" date="2021-07" db="EMBL/GenBank/DDBJ databases">
        <title>Complete genome sequencing of a Clostridium isolate.</title>
        <authorList>
            <person name="Ueki A."/>
            <person name="Tonouchi A."/>
        </authorList>
    </citation>
    <scope>NUCLEOTIDE SEQUENCE [LARGE SCALE GENOMIC DNA]</scope>
    <source>
        <strain evidence="7">C5S11</strain>
    </source>
</reference>
<dbReference type="SMART" id="SM00471">
    <property type="entry name" value="HDc"/>
    <property type="match status" value="1"/>
</dbReference>
<protein>
    <recommendedName>
        <fullName evidence="1">Stage 0 sporulation protein A homolog</fullName>
    </recommendedName>
</protein>
<keyword evidence="7" id="KW-1185">Reference proteome</keyword>
<feature type="domain" description="Response regulatory" evidence="4">
    <location>
        <begin position="4"/>
        <end position="118"/>
    </location>
</feature>
<dbReference type="SUPFAM" id="SSF52172">
    <property type="entry name" value="CheY-like"/>
    <property type="match status" value="1"/>
</dbReference>
<accession>A0ABN6IX42</accession>
<dbReference type="SUPFAM" id="SSF109604">
    <property type="entry name" value="HD-domain/PDEase-like"/>
    <property type="match status" value="1"/>
</dbReference>
<evidence type="ECO:0000256" key="1">
    <source>
        <dbReference type="ARBA" id="ARBA00018672"/>
    </source>
</evidence>
<sequence length="360" mass="41022">MNAKILIVDDSATDRMIISNILSDCELFKACDGIEAMDILIKQDIDLIILDINMPRMNGFQVLKALRDDPVLSKIATIILTNYDETENEIKGLELGAVDYVRKPLNLESLRKRIEVHTNIRQAQKIIESHNIILEETVRERTNELVMTIDITIHALIGLLEVRDIESSNHTKRTQHMILKLSEHLSLKPEYKNILTEDYITELYNTSPLHDIGKVGIPDSILLKPGKLDTDEFEIMKKHTTFGIEALSYNSHVENIPSFIRTAIDVAGTHHERYDGYGYPYGLKGTMIPLAGRLMAIVDVYDALTSKRVYKPAFNHEYALDIIKSESGKQFDPELVSAFMEIEQEIKKISMHFTQNNKEG</sequence>
<organism evidence="6 7">
    <name type="scientific">Clostridium gelidum</name>
    <dbReference type="NCBI Taxonomy" id="704125"/>
    <lineage>
        <taxon>Bacteria</taxon>
        <taxon>Bacillati</taxon>
        <taxon>Bacillota</taxon>
        <taxon>Clostridia</taxon>
        <taxon>Eubacteriales</taxon>
        <taxon>Clostridiaceae</taxon>
        <taxon>Clostridium</taxon>
    </lineage>
</organism>
<dbReference type="PROSITE" id="PS51832">
    <property type="entry name" value="HD_GYP"/>
    <property type="match status" value="1"/>
</dbReference>
<evidence type="ECO:0000259" key="4">
    <source>
        <dbReference type="PROSITE" id="PS50110"/>
    </source>
</evidence>
<evidence type="ECO:0000259" key="5">
    <source>
        <dbReference type="PROSITE" id="PS51832"/>
    </source>
</evidence>
<keyword evidence="3" id="KW-0597">Phosphoprotein</keyword>
<dbReference type="Pfam" id="PF00072">
    <property type="entry name" value="Response_reg"/>
    <property type="match status" value="1"/>
</dbReference>
<comment type="function">
    <text evidence="2">May play the central regulatory role in sporulation. It may be an element of the effector pathway responsible for the activation of sporulation genes in response to nutritional stress. Spo0A may act in concert with spo0H (a sigma factor) to control the expression of some genes that are critical to the sporulation process.</text>
</comment>
<name>A0ABN6IX42_9CLOT</name>
<evidence type="ECO:0000313" key="7">
    <source>
        <dbReference type="Proteomes" id="UP000824633"/>
    </source>
</evidence>
<dbReference type="InterPro" id="IPR037522">
    <property type="entry name" value="HD_GYP_dom"/>
</dbReference>
<proteinExistence type="predicted"/>
<dbReference type="Gene3D" id="1.10.3210.10">
    <property type="entry name" value="Hypothetical protein af1432"/>
    <property type="match status" value="1"/>
</dbReference>
<dbReference type="SMART" id="SM00448">
    <property type="entry name" value="REC"/>
    <property type="match status" value="1"/>
</dbReference>
<gene>
    <name evidence="6" type="ORF">psyc5s11_26390</name>
</gene>
<dbReference type="EMBL" id="AP024849">
    <property type="protein sequence ID" value="BCZ46572.1"/>
    <property type="molecule type" value="Genomic_DNA"/>
</dbReference>
<dbReference type="InterPro" id="IPR011006">
    <property type="entry name" value="CheY-like_superfamily"/>
</dbReference>
<dbReference type="RefSeq" id="WP_224038046.1">
    <property type="nucleotide sequence ID" value="NZ_AP024849.1"/>
</dbReference>
<dbReference type="InterPro" id="IPR001789">
    <property type="entry name" value="Sig_transdc_resp-reg_receiver"/>
</dbReference>
<dbReference type="PANTHER" id="PTHR45228">
    <property type="entry name" value="CYCLIC DI-GMP PHOSPHODIESTERASE TM_0186-RELATED"/>
    <property type="match status" value="1"/>
</dbReference>
<dbReference type="InterPro" id="IPR052020">
    <property type="entry name" value="Cyclic_di-GMP/3'3'-cGAMP_PDE"/>
</dbReference>
<dbReference type="PROSITE" id="PS50110">
    <property type="entry name" value="RESPONSE_REGULATORY"/>
    <property type="match status" value="1"/>
</dbReference>
<dbReference type="InterPro" id="IPR003607">
    <property type="entry name" value="HD/PDEase_dom"/>
</dbReference>
<dbReference type="Gene3D" id="3.40.50.2300">
    <property type="match status" value="1"/>
</dbReference>
<dbReference type="Proteomes" id="UP000824633">
    <property type="component" value="Chromosome"/>
</dbReference>
<evidence type="ECO:0000256" key="2">
    <source>
        <dbReference type="ARBA" id="ARBA00024867"/>
    </source>
</evidence>
<dbReference type="PANTHER" id="PTHR45228:SF5">
    <property type="entry name" value="CYCLIC DI-GMP PHOSPHODIESTERASE VC_1348-RELATED"/>
    <property type="match status" value="1"/>
</dbReference>